<feature type="transmembrane region" description="Helical" evidence="3">
    <location>
        <begin position="890"/>
        <end position="913"/>
    </location>
</feature>
<comment type="similarity">
    <text evidence="1">Belongs to the GMC oxidoreductase family.</text>
</comment>
<evidence type="ECO:0000256" key="2">
    <source>
        <dbReference type="ARBA" id="ARBA00023098"/>
    </source>
</evidence>
<keyword evidence="3" id="KW-1133">Transmembrane helix</keyword>
<feature type="transmembrane region" description="Helical" evidence="3">
    <location>
        <begin position="1113"/>
        <end position="1132"/>
    </location>
</feature>
<keyword evidence="6" id="KW-1185">Reference proteome</keyword>
<dbReference type="Pfam" id="PF05199">
    <property type="entry name" value="GMC_oxred_C"/>
    <property type="match status" value="1"/>
</dbReference>
<dbReference type="PANTHER" id="PTHR11552:SF213">
    <property type="entry name" value="DEHYDROGENASE, PUTATIVE-RELATED"/>
    <property type="match status" value="1"/>
</dbReference>
<dbReference type="Gene3D" id="3.40.1090.10">
    <property type="entry name" value="Cytosolic phospholipase A2 catalytic domain"/>
    <property type="match status" value="1"/>
</dbReference>
<dbReference type="Pfam" id="PF00732">
    <property type="entry name" value="GMC_oxred_N"/>
    <property type="match status" value="1"/>
</dbReference>
<feature type="transmembrane region" description="Helical" evidence="3">
    <location>
        <begin position="1082"/>
        <end position="1107"/>
    </location>
</feature>
<dbReference type="PANTHER" id="PTHR11552">
    <property type="entry name" value="GLUCOSE-METHANOL-CHOLINE GMC OXIDOREDUCTASE"/>
    <property type="match status" value="1"/>
</dbReference>
<feature type="domain" description="Glucose-methanol-choline oxidoreductase N-terminal" evidence="4">
    <location>
        <begin position="382"/>
        <end position="396"/>
    </location>
</feature>
<accession>A0ABQ6CII8</accession>
<keyword evidence="3" id="KW-0472">Membrane</keyword>
<evidence type="ECO:0000259" key="4">
    <source>
        <dbReference type="PROSITE" id="PS00624"/>
    </source>
</evidence>
<name>A0ABQ6CII8_9HYPH</name>
<evidence type="ECO:0000313" key="6">
    <source>
        <dbReference type="Proteomes" id="UP001156882"/>
    </source>
</evidence>
<feature type="transmembrane region" description="Helical" evidence="3">
    <location>
        <begin position="922"/>
        <end position="940"/>
    </location>
</feature>
<evidence type="ECO:0000313" key="5">
    <source>
        <dbReference type="EMBL" id="GLS19740.1"/>
    </source>
</evidence>
<evidence type="ECO:0000256" key="1">
    <source>
        <dbReference type="ARBA" id="ARBA00010790"/>
    </source>
</evidence>
<feature type="transmembrane region" description="Helical" evidence="3">
    <location>
        <begin position="1007"/>
        <end position="1027"/>
    </location>
</feature>
<feature type="transmembrane region" description="Helical" evidence="3">
    <location>
        <begin position="180"/>
        <end position="200"/>
    </location>
</feature>
<dbReference type="SUPFAM" id="SSF54373">
    <property type="entry name" value="FAD-linked reductases, C-terminal domain"/>
    <property type="match status" value="1"/>
</dbReference>
<dbReference type="InterPro" id="IPR016035">
    <property type="entry name" value="Acyl_Trfase/lysoPLipase"/>
</dbReference>
<dbReference type="InterPro" id="IPR002641">
    <property type="entry name" value="PNPLA_dom"/>
</dbReference>
<dbReference type="PROSITE" id="PS00624">
    <property type="entry name" value="GMC_OXRED_2"/>
    <property type="match status" value="1"/>
</dbReference>
<protein>
    <recommendedName>
        <fullName evidence="4">Glucose-methanol-choline oxidoreductase N-terminal domain-containing protein</fullName>
    </recommendedName>
</protein>
<organism evidence="5 6">
    <name type="scientific">Labrys miyagiensis</name>
    <dbReference type="NCBI Taxonomy" id="346912"/>
    <lineage>
        <taxon>Bacteria</taxon>
        <taxon>Pseudomonadati</taxon>
        <taxon>Pseudomonadota</taxon>
        <taxon>Alphaproteobacteria</taxon>
        <taxon>Hyphomicrobiales</taxon>
        <taxon>Xanthobacteraceae</taxon>
        <taxon>Labrys</taxon>
    </lineage>
</organism>
<gene>
    <name evidence="5" type="ORF">GCM10007874_27570</name>
</gene>
<dbReference type="InterPro" id="IPR000172">
    <property type="entry name" value="GMC_OxRdtase_N"/>
</dbReference>
<keyword evidence="3" id="KW-0812">Transmembrane</keyword>
<dbReference type="InterPro" id="IPR012132">
    <property type="entry name" value="GMC_OxRdtase"/>
</dbReference>
<sequence length="1550" mass="170597">MRQAEQVAQSLQQAQNPDTTPFDYIVVGSGAGGGPLAARLALGGQRVLVIEAGVDPISDNEHSEAHRVPIYNAAATEDPVTSWAFSVRQYEDDERQKRSTKYCLRDDPAQSGGKGGIFYPRAAALGGCTCHHAMVFVRPNDSDWDSLADLTGDDSWRSETMQGYFPRLERCLYYQVYKGFFGRLLGGILWLVQWLATLIAPRFQLDPNGHGSRGWQPTSFIDPLVIVGIARRDFILLRLLWDVLWASLKSKVERRILWRALVRWQIVQFLDPNVRANYARFLEYRARLCLIPIGTDGSERSGLREWLLKVRGMHPDRLVLLTGAHATRLVFDRDKDRASPRAIGVEVLRGAHLYRASPKSGSAISQGTEQYFARREVIVSGGAFNSPQLLMLSGIGDVGQLQSLGIRSLRNARGHKIAAPINLPGVGRNLQDRYEVSVITKMHKEFATLKGATFIPGDKNDPHRAQWLRDRTGLYTINGSALALLVSSSRNQNLPNPDHLVLGVPAAFRGYYHGWSQQLLKRTIGAGEDERKFWSWVVLKAYTDNNLGTVTLRTANALDVPEINFHSFSESPEKGINDREAIADVIKRLREINGEIKGIAEEIQPGPKKGNDSRALREWIEDEAWGHHACGTCKIGADRWQEDVANLTDNRAVVDSAFRVHGVRGLRVVDASVFPRIPGYFIVVPTFMIAEKAADVILADSKAYPSKVECRESAAIQARREVVKPSPNPPTEPATTLPEDCIGLALSGGGIRSATYSLGVLQGLAATGMLRRIDFMSTVSGGGFAGAFLGRLFTRLKCYGGDKFAKVEAILKDVNAPEIWWLRRHADYLAGAGLSDLETSLAVLIRNLVSVFFCIGLLFFGVLGGLRLIADCALPAVPGSWTIWGVPLSPWWWIPAAVLALGVLPLCIGYWLTPSGRRRSQYAPLGLLAWSALLIAAITAVSVAGLGWWGLLVIGILVLAWLWQEAVRWGTPSEQPIVKAAWTRSSGWGRQQQDRAVGLATLYRNRLARTLGSFLFLLAAAIAFVLIDTFARTAFSISIAPMIGGLLLAVTSFLPFARRVAMILLPKDAPPVSPLRAMAGKALLAVVVFVLATALFFAIDAIAHAAIDAGHGIGIWAVAAALGCSVAFGRAINFVNLSSLQQQLTQQLARTFLGASNDRRVHPVGATSPVPVQVPDEDDDQSFGNYHPEKSGGPLHLVSVCVNQTVDHISGRQLRQNKGLPMCVGPVGLSVGRQYHALWERNADPSGQWAEVRALPVAPDPNAFHVLARTDSETASVEQLSLGRWIAISAASLSTGAGRTGSLPKSLLLGLFNFRLGYWWNSGIPASRRPSRYPPNLWRRIKSLPSVIFATQAMILEEWRDYFEGPSARRWYLSDGGHFDNTGLYELIRRRLPFIVAVDAGQDRDYRFDDLSILERQVRLDFNARIDWLDPQPAPGAAISWRVFGTAIPNWITALIIHPERLGRLDQTKRNGSVVGALARITYEDDSEKVSWLLLVKANLAPAVPADVTNYAVTHPDFPNESTIDQFFGDDQWESYRSLGENAARSLFGR</sequence>
<dbReference type="Gene3D" id="3.30.560.10">
    <property type="entry name" value="Glucose Oxidase, domain 3"/>
    <property type="match status" value="2"/>
</dbReference>
<dbReference type="Pfam" id="PF01734">
    <property type="entry name" value="Patatin"/>
    <property type="match status" value="1"/>
</dbReference>
<dbReference type="Gene3D" id="3.50.50.60">
    <property type="entry name" value="FAD/NAD(P)-binding domain"/>
    <property type="match status" value="2"/>
</dbReference>
<reference evidence="6" key="1">
    <citation type="journal article" date="2019" name="Int. J. Syst. Evol. Microbiol.">
        <title>The Global Catalogue of Microorganisms (GCM) 10K type strain sequencing project: providing services to taxonomists for standard genome sequencing and annotation.</title>
        <authorList>
            <consortium name="The Broad Institute Genomics Platform"/>
            <consortium name="The Broad Institute Genome Sequencing Center for Infectious Disease"/>
            <person name="Wu L."/>
            <person name="Ma J."/>
        </authorList>
    </citation>
    <scope>NUCLEOTIDE SEQUENCE [LARGE SCALE GENOMIC DNA]</scope>
    <source>
        <strain evidence="6">NBRC 101365</strain>
    </source>
</reference>
<feature type="transmembrane region" description="Helical" evidence="3">
    <location>
        <begin position="1033"/>
        <end position="1057"/>
    </location>
</feature>
<dbReference type="EMBL" id="BSPC01000024">
    <property type="protein sequence ID" value="GLS19740.1"/>
    <property type="molecule type" value="Genomic_DNA"/>
</dbReference>
<dbReference type="SUPFAM" id="SSF52151">
    <property type="entry name" value="FabD/lysophospholipase-like"/>
    <property type="match status" value="2"/>
</dbReference>
<feature type="transmembrane region" description="Helical" evidence="3">
    <location>
        <begin position="946"/>
        <end position="963"/>
    </location>
</feature>
<dbReference type="Proteomes" id="UP001156882">
    <property type="component" value="Unassembled WGS sequence"/>
</dbReference>
<dbReference type="InterPro" id="IPR036188">
    <property type="entry name" value="FAD/NAD-bd_sf"/>
</dbReference>
<proteinExistence type="inferred from homology"/>
<dbReference type="SUPFAM" id="SSF51905">
    <property type="entry name" value="FAD/NAD(P)-binding domain"/>
    <property type="match status" value="1"/>
</dbReference>
<evidence type="ECO:0000256" key="3">
    <source>
        <dbReference type="SAM" id="Phobius"/>
    </source>
</evidence>
<feature type="transmembrane region" description="Helical" evidence="3">
    <location>
        <begin position="848"/>
        <end position="870"/>
    </location>
</feature>
<dbReference type="InterPro" id="IPR007867">
    <property type="entry name" value="GMC_OxRtase_C"/>
</dbReference>
<dbReference type="RefSeq" id="WP_284312756.1">
    <property type="nucleotide sequence ID" value="NZ_BSPC01000024.1"/>
</dbReference>
<keyword evidence="2" id="KW-0443">Lipid metabolism</keyword>
<comment type="caution">
    <text evidence="5">The sequence shown here is derived from an EMBL/GenBank/DDBJ whole genome shotgun (WGS) entry which is preliminary data.</text>
</comment>